<accession>A0AAU9PBM7</accession>
<evidence type="ECO:0000256" key="1">
    <source>
        <dbReference type="SAM" id="MobiDB-lite"/>
    </source>
</evidence>
<evidence type="ECO:0000313" key="3">
    <source>
        <dbReference type="Proteomes" id="UP001157418"/>
    </source>
</evidence>
<feature type="region of interest" description="Disordered" evidence="1">
    <location>
        <begin position="225"/>
        <end position="244"/>
    </location>
</feature>
<evidence type="ECO:0000313" key="2">
    <source>
        <dbReference type="EMBL" id="CAH1447171.1"/>
    </source>
</evidence>
<gene>
    <name evidence="2" type="ORF">LVIROSA_LOCUS32805</name>
</gene>
<proteinExistence type="predicted"/>
<comment type="caution">
    <text evidence="2">The sequence shown here is derived from an EMBL/GenBank/DDBJ whole genome shotgun (WGS) entry which is preliminary data.</text>
</comment>
<dbReference type="Proteomes" id="UP001157418">
    <property type="component" value="Unassembled WGS sequence"/>
</dbReference>
<protein>
    <submittedName>
        <fullName evidence="2">Uncharacterized protein</fullName>
    </submittedName>
</protein>
<keyword evidence="3" id="KW-1185">Reference proteome</keyword>
<dbReference type="AlphaFoldDB" id="A0AAU9PBM7"/>
<reference evidence="2 3" key="1">
    <citation type="submission" date="2022-01" db="EMBL/GenBank/DDBJ databases">
        <authorList>
            <person name="Xiong W."/>
            <person name="Schranz E."/>
        </authorList>
    </citation>
    <scope>NUCLEOTIDE SEQUENCE [LARGE SCALE GENOMIC DNA]</scope>
</reference>
<sequence length="274" mass="31185">MAPVFGFGCNIGFVNSSGFPVIYAHTRDVCNTDSCCTGQEENHDDPTAVSARWLRWLDRQQNQTVPTGLMYTQTRPYSPSKNEDTFHFHSMRQVIRNQCSCYLKNEEHGLLKAREVLGARQASNPILPLGLSSWFLLHRFDQIIDSSLKSSSTTLMETKLTIAPPPHHRVTIESSIYRHHRNPPPSSAVLIIHYFSSLPTHTYQLIMGFHIAMASETLPRLHRCHHDHHSRYSPHQLSSEQDDRVDSSKVNLLYGKLTVQQPTQYVADLGRSPI</sequence>
<organism evidence="2 3">
    <name type="scientific">Lactuca virosa</name>
    <dbReference type="NCBI Taxonomy" id="75947"/>
    <lineage>
        <taxon>Eukaryota</taxon>
        <taxon>Viridiplantae</taxon>
        <taxon>Streptophyta</taxon>
        <taxon>Embryophyta</taxon>
        <taxon>Tracheophyta</taxon>
        <taxon>Spermatophyta</taxon>
        <taxon>Magnoliopsida</taxon>
        <taxon>eudicotyledons</taxon>
        <taxon>Gunneridae</taxon>
        <taxon>Pentapetalae</taxon>
        <taxon>asterids</taxon>
        <taxon>campanulids</taxon>
        <taxon>Asterales</taxon>
        <taxon>Asteraceae</taxon>
        <taxon>Cichorioideae</taxon>
        <taxon>Cichorieae</taxon>
        <taxon>Lactucinae</taxon>
        <taxon>Lactuca</taxon>
    </lineage>
</organism>
<name>A0AAU9PBM7_9ASTR</name>
<dbReference type="EMBL" id="CAKMRJ010005523">
    <property type="protein sequence ID" value="CAH1447171.1"/>
    <property type="molecule type" value="Genomic_DNA"/>
</dbReference>